<dbReference type="InterPro" id="IPR039551">
    <property type="entry name" value="Cho/carn_acyl_trans"/>
</dbReference>
<feature type="compositionally biased region" description="Acidic residues" evidence="6">
    <location>
        <begin position="1533"/>
        <end position="1556"/>
    </location>
</feature>
<dbReference type="InterPro" id="IPR019734">
    <property type="entry name" value="TPR_rpt"/>
</dbReference>
<dbReference type="SMART" id="SM00028">
    <property type="entry name" value="TPR"/>
    <property type="match status" value="7"/>
</dbReference>
<dbReference type="EMBL" id="PUHQ01000077">
    <property type="protein sequence ID" value="KAG0657719.1"/>
    <property type="molecule type" value="Genomic_DNA"/>
</dbReference>
<dbReference type="PROSITE" id="PS50005">
    <property type="entry name" value="TPR"/>
    <property type="match status" value="3"/>
</dbReference>
<reference evidence="8 9" key="1">
    <citation type="submission" date="2020-11" db="EMBL/GenBank/DDBJ databases">
        <title>Kefir isolates.</title>
        <authorList>
            <person name="Marcisauskas S."/>
            <person name="Kim Y."/>
            <person name="Blasche S."/>
        </authorList>
    </citation>
    <scope>NUCLEOTIDE SEQUENCE [LARGE SCALE GENOMIC DNA]</scope>
    <source>
        <strain evidence="8 9">KR</strain>
    </source>
</reference>
<proteinExistence type="inferred from homology"/>
<comment type="caution">
    <text evidence="8">The sequence shown here is derived from an EMBL/GenBank/DDBJ whole genome shotgun (WGS) entry which is preliminary data.</text>
</comment>
<keyword evidence="3" id="KW-0012">Acyltransferase</keyword>
<feature type="region of interest" description="Disordered" evidence="6">
    <location>
        <begin position="826"/>
        <end position="966"/>
    </location>
</feature>
<feature type="domain" description="Choline/carnitine acyltransferase" evidence="7">
    <location>
        <begin position="77"/>
        <end position="690"/>
    </location>
</feature>
<dbReference type="Pfam" id="PF13432">
    <property type="entry name" value="TPR_16"/>
    <property type="match status" value="1"/>
</dbReference>
<dbReference type="Pfam" id="PF00755">
    <property type="entry name" value="Carn_acyltransf"/>
    <property type="match status" value="1"/>
</dbReference>
<name>A0A9P6VXC3_RHOMI</name>
<keyword evidence="5" id="KW-0802">TPR repeat</keyword>
<feature type="repeat" description="TPR" evidence="5">
    <location>
        <begin position="1268"/>
        <end position="1301"/>
    </location>
</feature>
<dbReference type="Gene3D" id="3.30.559.70">
    <property type="entry name" value="Choline/Carnitine o-acyltransferase, domain 2"/>
    <property type="match status" value="1"/>
</dbReference>
<dbReference type="OrthoDB" id="240216at2759"/>
<keyword evidence="2" id="KW-0808">Transferase</keyword>
<dbReference type="Gene3D" id="3.30.559.10">
    <property type="entry name" value="Chloramphenicol acetyltransferase-like domain"/>
    <property type="match status" value="1"/>
</dbReference>
<dbReference type="InterPro" id="IPR000542">
    <property type="entry name" value="Carn_acyl_trans"/>
</dbReference>
<evidence type="ECO:0000256" key="1">
    <source>
        <dbReference type="ARBA" id="ARBA00005232"/>
    </source>
</evidence>
<dbReference type="InterPro" id="IPR023213">
    <property type="entry name" value="CAT-like_dom_sf"/>
</dbReference>
<evidence type="ECO:0000256" key="6">
    <source>
        <dbReference type="SAM" id="MobiDB-lite"/>
    </source>
</evidence>
<feature type="active site" description="Proton acceptor" evidence="4">
    <location>
        <position position="420"/>
    </location>
</feature>
<dbReference type="PANTHER" id="PTHR22589">
    <property type="entry name" value="CARNITINE O-ACYLTRANSFERASE"/>
    <property type="match status" value="1"/>
</dbReference>
<protein>
    <recommendedName>
        <fullName evidence="7">Choline/carnitine acyltransferase domain-containing protein</fullName>
    </recommendedName>
</protein>
<feature type="compositionally biased region" description="Acidic residues" evidence="6">
    <location>
        <begin position="947"/>
        <end position="964"/>
    </location>
</feature>
<dbReference type="PROSITE" id="PS00440">
    <property type="entry name" value="ACYLTRANSF_C_2"/>
    <property type="match status" value="1"/>
</dbReference>
<dbReference type="InterPro" id="IPR011990">
    <property type="entry name" value="TPR-like_helical_dom_sf"/>
</dbReference>
<dbReference type="SUPFAM" id="SSF48452">
    <property type="entry name" value="TPR-like"/>
    <property type="match status" value="1"/>
</dbReference>
<feature type="compositionally biased region" description="Acidic residues" evidence="6">
    <location>
        <begin position="1589"/>
        <end position="1609"/>
    </location>
</feature>
<dbReference type="PANTHER" id="PTHR22589:SF107">
    <property type="entry name" value="CHOLINE_CARNITINE ACYLTRANSFERASE DOMAIN-CONTAINING PROTEIN"/>
    <property type="match status" value="1"/>
</dbReference>
<accession>A0A9P6VXC3</accession>
<feature type="compositionally biased region" description="Low complexity" evidence="6">
    <location>
        <begin position="897"/>
        <end position="939"/>
    </location>
</feature>
<dbReference type="Gene3D" id="1.25.40.10">
    <property type="entry name" value="Tetratricopeptide repeat domain"/>
    <property type="match status" value="1"/>
</dbReference>
<evidence type="ECO:0000313" key="8">
    <source>
        <dbReference type="EMBL" id="KAG0657719.1"/>
    </source>
</evidence>
<feature type="repeat" description="TPR" evidence="5">
    <location>
        <begin position="1411"/>
        <end position="1444"/>
    </location>
</feature>
<dbReference type="Proteomes" id="UP000777482">
    <property type="component" value="Unassembled WGS sequence"/>
</dbReference>
<sequence length="1609" mass="178918">MLAAWSQSLARSYSSSSSRSPALLRAAVAASFHPQPSAPLRLPRARPQQTQQRMFALTPYRKEQARTLSRQKDLPRLPIQPLASVLEKYIQTLRPFLLDQADREGKDQQWVEQELDKRREWASDFDRQGGLGRLLQERLKDIDRITPNNWLDDHFWIKVAYHSWRVSLVVNSNWWLMCKEDESIPADVRAKGAPDGEFTDWQIRRAANLAKRLTDFKVRLDRQEILPDSSRAGRAQRFWFANRVFGVTRIPHIPVDALAHAPYPHPSHDITVIANDHFYTMPVSDAVSGDPLPTEQLEASLWAIADDAAQRGPAQDAVGALSGDDRDSWTRARENLLALSPANRATATAIEDSLFVLALDPSTLKSERYVSSSPSRDTPDLDAHIRVASSANGTGRNRWWDKAVQIVVENSGRATMIGEHSPCDALIPSIVCDYALAEDLDASGASRRGAKHVADATSGIKKLEWVVDESTREAIDHASKTVAEIAADSEGRMLWYDEYGAGWIKTVAKHPPDAYLQMALQLAYHKTHNVPTATYETASTRLFRHGRTEVIRTFSEDSWRWVKAMRDSSTDPATRYSLLSKATKAHNTYTKEASTGRGIDRHFLGLRLLLREGESHPLLDDPLFAKSQEWVLSTSGLSAGDRFHGTGFGAVYPNGYGINYLAGDKVIKFGIESKVSCPETSTDTFRRNLVEAMREMRACSFILLRLRSDLCLSILPEAPQLFWRHTRQERSAIIALDEVWLLVGFGAFLDARNDPGVLDNFDERAELRARDAAFVRSIKLTNQRLPMKSSTPMLTLESESQAKRLAGGQRVDLLLLNQTQTAAIKGWANDKRERAGSTPAATQRGAAMPPRAMETPQGRATPSPFTDRLRGAQGPPLGARLQPGKRVPYNDASNTTSSSLSLDQLDSLRRQSNLSTLSLSPRRPTSTSTTTTTRQPRPSFSFGVQVNDDESLDGDEPVQGDDDAAAGSWTTVDRMRCWRNDAMTQHLYDSAKFWGAKVFGMTGNPDDAFWLAQTFFLTHQFAQAERILTEPSRAASTSTAAPVRLTDTSLACRYLAAQCMVRLGKWEEALAMVGPEGGFGGALNYSSDGRGDGGIKLTASAAHLRGLIHLHMKANDLAKEAFMEALSRDVKCFEAFEMLVGGEMMSNDEEWDFIQGLPFHAQTEDDAEFVRMMYTISHQTDMAIARQRLAAEYGLGNDPDVLFSRADELHTAMRFAECYKLTSHILASHPAHRPTLPLHLSCMHHLPNLRSRLFLLAHEMVDNEPDDAISWYAVGLWYFAGKRWEESRRYFGKAVLIDPRFGPAWIAYAHSFAYEGEHDQAITAYSTAQRHLPGSHLPLLFIGMQHLGLANVTLAEEYLLGAQEICPDDPLVLNELGVVSLNNAHYDRAIEYFLQTLALAKRVQSSPAVWTSTHLNLGHAYRKLEQWQQAELAFRKVIELDPRSAAAYSALGIVEHHQGHYQEAIARYHEALAITPGDPVACDLLKFALDDVAAQITSRKFPFPGLPPRTLRNIDEQVAALDADILAGVPLPGEEDVGEGEVDDEEEEEEEEEDSLAYEGELSIAGSSAVGMQTTQSEEGAYDMSLEGDAVENLDVTEGETMDMTGDDG</sequence>
<evidence type="ECO:0000256" key="3">
    <source>
        <dbReference type="ARBA" id="ARBA00023315"/>
    </source>
</evidence>
<comment type="similarity">
    <text evidence="1">Belongs to the carnitine/choline acetyltransferase family.</text>
</comment>
<keyword evidence="9" id="KW-1185">Reference proteome</keyword>
<evidence type="ECO:0000256" key="4">
    <source>
        <dbReference type="PIRSR" id="PIRSR600542-1"/>
    </source>
</evidence>
<dbReference type="Pfam" id="PF12895">
    <property type="entry name" value="ANAPC3"/>
    <property type="match status" value="1"/>
</dbReference>
<gene>
    <name evidence="8" type="ORF">C6P46_006275</name>
</gene>
<evidence type="ECO:0000256" key="2">
    <source>
        <dbReference type="ARBA" id="ARBA00022679"/>
    </source>
</evidence>
<feature type="region of interest" description="Disordered" evidence="6">
    <location>
        <begin position="1528"/>
        <end position="1609"/>
    </location>
</feature>
<evidence type="ECO:0000256" key="5">
    <source>
        <dbReference type="PROSITE-ProRule" id="PRU00339"/>
    </source>
</evidence>
<evidence type="ECO:0000259" key="7">
    <source>
        <dbReference type="Pfam" id="PF00755"/>
    </source>
</evidence>
<organism evidence="8 9">
    <name type="scientific">Rhodotorula mucilaginosa</name>
    <name type="common">Yeast</name>
    <name type="synonym">Rhodotorula rubra</name>
    <dbReference type="NCBI Taxonomy" id="5537"/>
    <lineage>
        <taxon>Eukaryota</taxon>
        <taxon>Fungi</taxon>
        <taxon>Dikarya</taxon>
        <taxon>Basidiomycota</taxon>
        <taxon>Pucciniomycotina</taxon>
        <taxon>Microbotryomycetes</taxon>
        <taxon>Sporidiobolales</taxon>
        <taxon>Sporidiobolaceae</taxon>
        <taxon>Rhodotorula</taxon>
    </lineage>
</organism>
<dbReference type="InterPro" id="IPR042231">
    <property type="entry name" value="Cho/carn_acyl_trans_2"/>
</dbReference>
<dbReference type="GO" id="GO:0016746">
    <property type="term" value="F:acyltransferase activity"/>
    <property type="evidence" value="ECO:0007669"/>
    <property type="project" value="UniProtKB-KW"/>
</dbReference>
<feature type="repeat" description="TPR" evidence="5">
    <location>
        <begin position="1445"/>
        <end position="1478"/>
    </location>
</feature>
<evidence type="ECO:0000313" key="9">
    <source>
        <dbReference type="Proteomes" id="UP000777482"/>
    </source>
</evidence>
<dbReference type="PROSITE" id="PS50293">
    <property type="entry name" value="TPR_REGION"/>
    <property type="match status" value="2"/>
</dbReference>
<dbReference type="SUPFAM" id="SSF52777">
    <property type="entry name" value="CoA-dependent acyltransferases"/>
    <property type="match status" value="2"/>
</dbReference>